<dbReference type="EMBL" id="JWIO01000024">
    <property type="protein sequence ID" value="KLL10886.1"/>
    <property type="molecule type" value="Genomic_DNA"/>
</dbReference>
<comment type="caution">
    <text evidence="5">The sequence shown here is derived from an EMBL/GenBank/DDBJ whole genome shotgun (WGS) entry which is preliminary data.</text>
</comment>
<accession>A0ABR5F2F6</accession>
<dbReference type="Pfam" id="PF01408">
    <property type="entry name" value="GFO_IDH_MocA"/>
    <property type="match status" value="1"/>
</dbReference>
<dbReference type="InterPro" id="IPR000683">
    <property type="entry name" value="Gfo/Idh/MocA-like_OxRdtase_N"/>
</dbReference>
<sequence>MDQVRIGILGAARIAPTAIMKPAARLPTVAVVAVADRDTERADRFAEKYAVPVAHESYDALLDDPDVDAVYNPLPNALHAQWTLRAIEAGKHVLCEKPFTANEVEARAVAEAAASAGVVVTEAFHYRYHPLAERIHKIVRDGSIGTVRSIRTWMCIPWPLFDDEIRYSYELGGGAMMDTGCYAVHCMRLLGAGEPKVVSARALLHAPRIDRAMTAEFSFPDGSTGRIDCSLWSRRFLRIAAHVTGDRGELRVANFVRPHVFNQIRWTTQGRTRWETVRGETTFDAQLRAFARAVLYGEPTLTPAEDAVVTMRLIDDVYRTAGLPPRGLAG</sequence>
<dbReference type="Pfam" id="PF22725">
    <property type="entry name" value="GFO_IDH_MocA_C3"/>
    <property type="match status" value="1"/>
</dbReference>
<name>A0ABR5F2F6_9ACTN</name>
<proteinExistence type="inferred from homology"/>
<dbReference type="SUPFAM" id="SSF55347">
    <property type="entry name" value="Glyceraldehyde-3-phosphate dehydrogenase-like, C-terminal domain"/>
    <property type="match status" value="1"/>
</dbReference>
<keyword evidence="6" id="KW-1185">Reference proteome</keyword>
<dbReference type="Proteomes" id="UP000035425">
    <property type="component" value="Unassembled WGS sequence"/>
</dbReference>
<dbReference type="SUPFAM" id="SSF51735">
    <property type="entry name" value="NAD(P)-binding Rossmann-fold domains"/>
    <property type="match status" value="1"/>
</dbReference>
<organism evidence="5 6">
    <name type="scientific">Protofrankia coriariae</name>
    <dbReference type="NCBI Taxonomy" id="1562887"/>
    <lineage>
        <taxon>Bacteria</taxon>
        <taxon>Bacillati</taxon>
        <taxon>Actinomycetota</taxon>
        <taxon>Actinomycetes</taxon>
        <taxon>Frankiales</taxon>
        <taxon>Frankiaceae</taxon>
        <taxon>Protofrankia</taxon>
    </lineage>
</organism>
<feature type="domain" description="Gfo/Idh/MocA-like oxidoreductase N-terminal" evidence="3">
    <location>
        <begin position="4"/>
        <end position="123"/>
    </location>
</feature>
<evidence type="ECO:0000259" key="4">
    <source>
        <dbReference type="Pfam" id="PF22725"/>
    </source>
</evidence>
<keyword evidence="2" id="KW-0560">Oxidoreductase</keyword>
<protein>
    <submittedName>
        <fullName evidence="5">Oxidoreductase</fullName>
    </submittedName>
</protein>
<dbReference type="Gene3D" id="3.40.50.720">
    <property type="entry name" value="NAD(P)-binding Rossmann-like Domain"/>
    <property type="match status" value="1"/>
</dbReference>
<dbReference type="InterPro" id="IPR036291">
    <property type="entry name" value="NAD(P)-bd_dom_sf"/>
</dbReference>
<gene>
    <name evidence="5" type="ORF">FrCorBMG51_14980</name>
</gene>
<dbReference type="PANTHER" id="PTHR22604">
    <property type="entry name" value="OXIDOREDUCTASES"/>
    <property type="match status" value="1"/>
</dbReference>
<evidence type="ECO:0000259" key="3">
    <source>
        <dbReference type="Pfam" id="PF01408"/>
    </source>
</evidence>
<dbReference type="InterPro" id="IPR050984">
    <property type="entry name" value="Gfo/Idh/MocA_domain"/>
</dbReference>
<dbReference type="PANTHER" id="PTHR22604:SF105">
    <property type="entry name" value="TRANS-1,2-DIHYDROBENZENE-1,2-DIOL DEHYDROGENASE"/>
    <property type="match status" value="1"/>
</dbReference>
<reference evidence="5 6" key="1">
    <citation type="submission" date="2014-12" db="EMBL/GenBank/DDBJ databases">
        <title>Frankia sp. BMG5.1 draft genome.</title>
        <authorList>
            <person name="Gtari M."/>
            <person name="Ghodhbane-Gtari F."/>
            <person name="Nouioui I."/>
            <person name="Ktari A."/>
            <person name="Hezbri K."/>
            <person name="Mimouni W."/>
            <person name="Sbissi I."/>
            <person name="Ayari A."/>
            <person name="Yamanaka T."/>
            <person name="Normand P."/>
            <person name="Tisa L.S."/>
            <person name="Boudabous A."/>
        </authorList>
    </citation>
    <scope>NUCLEOTIDE SEQUENCE [LARGE SCALE GENOMIC DNA]</scope>
    <source>
        <strain evidence="5 6">BMG5.1</strain>
    </source>
</reference>
<dbReference type="RefSeq" id="WP_076842344.1">
    <property type="nucleotide sequence ID" value="NZ_JWIO01000024.1"/>
</dbReference>
<evidence type="ECO:0000313" key="5">
    <source>
        <dbReference type="EMBL" id="KLL10886.1"/>
    </source>
</evidence>
<dbReference type="InterPro" id="IPR055170">
    <property type="entry name" value="GFO_IDH_MocA-like_dom"/>
</dbReference>
<evidence type="ECO:0000256" key="1">
    <source>
        <dbReference type="ARBA" id="ARBA00010928"/>
    </source>
</evidence>
<evidence type="ECO:0000256" key="2">
    <source>
        <dbReference type="ARBA" id="ARBA00023002"/>
    </source>
</evidence>
<comment type="similarity">
    <text evidence="1">Belongs to the Gfo/Idh/MocA family.</text>
</comment>
<evidence type="ECO:0000313" key="6">
    <source>
        <dbReference type="Proteomes" id="UP000035425"/>
    </source>
</evidence>
<feature type="domain" description="GFO/IDH/MocA-like oxidoreductase" evidence="4">
    <location>
        <begin position="134"/>
        <end position="250"/>
    </location>
</feature>
<dbReference type="Gene3D" id="3.30.360.10">
    <property type="entry name" value="Dihydrodipicolinate Reductase, domain 2"/>
    <property type="match status" value="1"/>
</dbReference>